<evidence type="ECO:0000313" key="3">
    <source>
        <dbReference type="Proteomes" id="UP000243605"/>
    </source>
</evidence>
<accession>A0A662Z6H8</accession>
<dbReference type="EMBL" id="FOIT01000004">
    <property type="protein sequence ID" value="SEW07982.1"/>
    <property type="molecule type" value="Genomic_DNA"/>
</dbReference>
<dbReference type="RefSeq" id="WP_091475406.1">
    <property type="nucleotide sequence ID" value="NZ_FOIT01000004.1"/>
</dbReference>
<dbReference type="PROSITE" id="PS51257">
    <property type="entry name" value="PROKAR_LIPOPROTEIN"/>
    <property type="match status" value="1"/>
</dbReference>
<organism evidence="2 3">
    <name type="scientific">Aliicoccus persicus</name>
    <dbReference type="NCBI Taxonomy" id="930138"/>
    <lineage>
        <taxon>Bacteria</taxon>
        <taxon>Bacillati</taxon>
        <taxon>Bacillota</taxon>
        <taxon>Bacilli</taxon>
        <taxon>Bacillales</taxon>
        <taxon>Staphylococcaceae</taxon>
        <taxon>Aliicoccus</taxon>
    </lineage>
</organism>
<feature type="compositionally biased region" description="Acidic residues" evidence="1">
    <location>
        <begin position="205"/>
        <end position="220"/>
    </location>
</feature>
<dbReference type="OrthoDB" id="2388709at2"/>
<dbReference type="Proteomes" id="UP000243605">
    <property type="component" value="Unassembled WGS sequence"/>
</dbReference>
<sequence>MRHLILLFVVILLVGCSPSRPDYITFERSENEPTSDGDFTDVEEVEVEEIDVSAANFAGSFFSGTYEYRGITLHSSYEQMVARFGEPLSEEFGIDGVYYDYEHIGFNFPESVENSDPSELRINGFIVPVDDMTKVEAVNTFGWPIEDDVINFRMDYSNRAGDDRTILMNYDWQDNVTAIIYFNGPFESTELYEQDQDYIDSLNSSDDDEDEDDDSNDEDE</sequence>
<protein>
    <recommendedName>
        <fullName evidence="4">Lipoprotein</fullName>
    </recommendedName>
</protein>
<feature type="region of interest" description="Disordered" evidence="1">
    <location>
        <begin position="198"/>
        <end position="220"/>
    </location>
</feature>
<keyword evidence="3" id="KW-1185">Reference proteome</keyword>
<name>A0A662Z6H8_9STAP</name>
<proteinExistence type="predicted"/>
<evidence type="ECO:0000256" key="1">
    <source>
        <dbReference type="SAM" id="MobiDB-lite"/>
    </source>
</evidence>
<dbReference type="AlphaFoldDB" id="A0A662Z6H8"/>
<reference evidence="2 3" key="1">
    <citation type="submission" date="2016-10" db="EMBL/GenBank/DDBJ databases">
        <authorList>
            <person name="Varghese N."/>
            <person name="Submissions S."/>
        </authorList>
    </citation>
    <scope>NUCLEOTIDE SEQUENCE [LARGE SCALE GENOMIC DNA]</scope>
    <source>
        <strain evidence="2 3">IBRC-M10081</strain>
    </source>
</reference>
<gene>
    <name evidence="2" type="ORF">SAMN05192557_1530</name>
</gene>
<evidence type="ECO:0000313" key="2">
    <source>
        <dbReference type="EMBL" id="SEW07982.1"/>
    </source>
</evidence>
<evidence type="ECO:0008006" key="4">
    <source>
        <dbReference type="Google" id="ProtNLM"/>
    </source>
</evidence>